<accession>M1PAW6</accession>
<dbReference type="Proteomes" id="UP000241071">
    <property type="component" value="Segment"/>
</dbReference>
<gene>
    <name evidence="4" type="ORF">glt_00185</name>
</gene>
<dbReference type="Pfam" id="PF00134">
    <property type="entry name" value="Cyclin_N"/>
    <property type="match status" value="1"/>
</dbReference>
<dbReference type="GO" id="GO:0016301">
    <property type="term" value="F:kinase activity"/>
    <property type="evidence" value="ECO:0007669"/>
    <property type="project" value="UniProtKB-KW"/>
</dbReference>
<protein>
    <submittedName>
        <fullName evidence="4">Serine-threonine kinase-like protein</fullName>
    </submittedName>
</protein>
<dbReference type="PANTHER" id="PTHR10177">
    <property type="entry name" value="CYCLINS"/>
    <property type="match status" value="1"/>
</dbReference>
<organism evidence="4 5">
    <name type="scientific">Moumouvirus goulette</name>
    <dbReference type="NCBI Taxonomy" id="1247379"/>
    <lineage>
        <taxon>Viruses</taxon>
        <taxon>Varidnaviria</taxon>
        <taxon>Bamfordvirae</taxon>
        <taxon>Nucleocytoviricota</taxon>
        <taxon>Megaviricetes</taxon>
        <taxon>Imitervirales</taxon>
        <taxon>Mimiviridae</taxon>
        <taxon>Megamimivirinae</taxon>
        <taxon>Moumouvirus</taxon>
        <taxon>Moumouvirus goulettemassiliense</taxon>
    </lineage>
</organism>
<comment type="similarity">
    <text evidence="2">Belongs to the cyclin family.</text>
</comment>
<dbReference type="Gene3D" id="3.30.200.20">
    <property type="entry name" value="Phosphorylase Kinase, domain 1"/>
    <property type="match status" value="1"/>
</dbReference>
<evidence type="ECO:0000256" key="1">
    <source>
        <dbReference type="ARBA" id="ARBA00023127"/>
    </source>
</evidence>
<keyword evidence="5" id="KW-1185">Reference proteome</keyword>
<dbReference type="InterPro" id="IPR036915">
    <property type="entry name" value="Cyclin-like_sf"/>
</dbReference>
<dbReference type="InterPro" id="IPR048258">
    <property type="entry name" value="Cyclins_cyclin-box"/>
</dbReference>
<dbReference type="PROSITE" id="PS00292">
    <property type="entry name" value="CYCLINS"/>
    <property type="match status" value="1"/>
</dbReference>
<dbReference type="SUPFAM" id="SSF56112">
    <property type="entry name" value="Protein kinase-like (PK-like)"/>
    <property type="match status" value="1"/>
</dbReference>
<evidence type="ECO:0000313" key="4">
    <source>
        <dbReference type="EMBL" id="AGF84994.1"/>
    </source>
</evidence>
<dbReference type="InterPro" id="IPR039361">
    <property type="entry name" value="Cyclin"/>
</dbReference>
<evidence type="ECO:0000259" key="3">
    <source>
        <dbReference type="SMART" id="SM00385"/>
    </source>
</evidence>
<dbReference type="Gene3D" id="1.10.510.10">
    <property type="entry name" value="Transferase(Phosphotransferase) domain 1"/>
    <property type="match status" value="1"/>
</dbReference>
<dbReference type="InterPro" id="IPR013763">
    <property type="entry name" value="Cyclin-like_dom"/>
</dbReference>
<dbReference type="InterPro" id="IPR011009">
    <property type="entry name" value="Kinase-like_dom_sf"/>
</dbReference>
<evidence type="ECO:0000256" key="2">
    <source>
        <dbReference type="RuleBase" id="RU000383"/>
    </source>
</evidence>
<reference evidence="4 5" key="1">
    <citation type="submission" date="2012-10" db="EMBL/GenBank/DDBJ databases">
        <title>Complete genome sequence of Moumouvirus goulette.</title>
        <authorList>
            <person name="Fournous G."/>
            <person name="Bougalmi M."/>
            <person name="Colson P."/>
        </authorList>
    </citation>
    <scope>NUCLEOTIDE SEQUENCE [LARGE SCALE GENOMIC DNA]</scope>
</reference>
<evidence type="ECO:0000313" key="5">
    <source>
        <dbReference type="Proteomes" id="UP000241071"/>
    </source>
</evidence>
<keyword evidence="4" id="KW-0808">Transferase</keyword>
<dbReference type="InterPro" id="IPR006671">
    <property type="entry name" value="Cyclin_N"/>
</dbReference>
<name>M1PAW6_9VIRU</name>
<keyword evidence="1 2" id="KW-0195">Cyclin</keyword>
<keyword evidence="4" id="KW-0418">Kinase</keyword>
<proteinExistence type="inferred from homology"/>
<feature type="domain" description="Cyclin-like" evidence="3">
    <location>
        <begin position="20"/>
        <end position="106"/>
    </location>
</feature>
<dbReference type="Gene3D" id="1.10.472.10">
    <property type="entry name" value="Cyclin-like"/>
    <property type="match status" value="1"/>
</dbReference>
<dbReference type="SUPFAM" id="SSF47954">
    <property type="entry name" value="Cyclin-like"/>
    <property type="match status" value="1"/>
</dbReference>
<sequence length="467" mass="54431">MDLFNKHKSLTLKHRAIIINWILEVVNEYDLKHNTFQLAVCILDKYLILEEKNIPLNEIQYISVVCIVIASKLVDENVFTIKDANYVSKNECGQYLLLQKEKEILEKLGYQINYKTVWQHIKNNGTKISADVFKITYYLTCIMLIHPDYISIPTRELTNKIIKFAIVTNKNHLKIPKLSKKDVIYKYLHCMWSIATINTKLSEVKNIFTDLGIYYTLKKYLLEMGPIFEGNVNNKYGNKFDTLSNINLPNCNKSNTNKIYEINNDFGIPKEVLNELVKLISIKKHPNIISIDSYYYDIDNGKLSLGYKIKCSITDRLSQLSTNKFKLNLIRQFLIGVKHLCDNKIIPINLSIDNLFLDKNNNLKIKNDFRSLDSELLSHKKIYFAGSVIWSCGYIIGHILLGHRLFESTYEDSEKESTQFTELDKKYPEISKIIRAMLSPHIIQPDINTVINFFNNVKLIKIYKQPF</sequence>
<dbReference type="SMART" id="SM00385">
    <property type="entry name" value="CYCLIN"/>
    <property type="match status" value="1"/>
</dbReference>
<dbReference type="EMBL" id="KC008572">
    <property type="protein sequence ID" value="AGF84994.1"/>
    <property type="molecule type" value="Genomic_DNA"/>
</dbReference>